<dbReference type="NCBIfam" id="TIGR00112">
    <property type="entry name" value="proC"/>
    <property type="match status" value="1"/>
</dbReference>
<dbReference type="Ensembl" id="ENSEBUT00000001795.1">
    <property type="protein sequence ID" value="ENSEBUP00000001467.1"/>
    <property type="gene ID" value="ENSEBUG00000001276.1"/>
</dbReference>
<keyword evidence="5" id="KW-0641">Proline biosynthesis</keyword>
<dbReference type="FunFam" id="1.10.3730.10:FF:000003">
    <property type="entry name" value="Pyrroline-5-carboxylate reductase 1, mitochondrial"/>
    <property type="match status" value="1"/>
</dbReference>
<dbReference type="Proteomes" id="UP000694388">
    <property type="component" value="Unplaced"/>
</dbReference>
<dbReference type="Gene3D" id="1.10.3730.10">
    <property type="entry name" value="ProC C-terminal domain-like"/>
    <property type="match status" value="1"/>
</dbReference>
<evidence type="ECO:0000256" key="9">
    <source>
        <dbReference type="ARBA" id="ARBA00039786"/>
    </source>
</evidence>
<comment type="catalytic activity">
    <reaction evidence="12">
        <text>L-proline + NAD(+) = (S)-1-pyrroline-5-carboxylate + NADH + 2 H(+)</text>
        <dbReference type="Rhea" id="RHEA:14105"/>
        <dbReference type="ChEBI" id="CHEBI:15378"/>
        <dbReference type="ChEBI" id="CHEBI:17388"/>
        <dbReference type="ChEBI" id="CHEBI:57540"/>
        <dbReference type="ChEBI" id="CHEBI:57945"/>
        <dbReference type="ChEBI" id="CHEBI:60039"/>
        <dbReference type="EC" id="1.5.1.2"/>
    </reaction>
    <physiologicalReaction direction="right-to-left" evidence="12">
        <dbReference type="Rhea" id="RHEA:14107"/>
    </physiologicalReaction>
</comment>
<evidence type="ECO:0000256" key="8">
    <source>
        <dbReference type="ARBA" id="ARBA00038523"/>
    </source>
</evidence>
<dbReference type="SUPFAM" id="SSF48179">
    <property type="entry name" value="6-phosphogluconate dehydrogenase C-terminal domain-like"/>
    <property type="match status" value="1"/>
</dbReference>
<dbReference type="PANTHER" id="PTHR11645">
    <property type="entry name" value="PYRROLINE-5-CARBOXYLATE REDUCTASE"/>
    <property type="match status" value="1"/>
</dbReference>
<dbReference type="InterPro" id="IPR029036">
    <property type="entry name" value="P5CR_dimer"/>
</dbReference>
<feature type="binding site" evidence="14">
    <location>
        <begin position="37"/>
        <end position="40"/>
    </location>
    <ligand>
        <name>NADP(+)</name>
        <dbReference type="ChEBI" id="CHEBI:58349"/>
    </ligand>
</feature>
<dbReference type="AlphaFoldDB" id="A0A8C4N4D3"/>
<protein>
    <recommendedName>
        <fullName evidence="9">Pyrroline-5-carboxylate reductase 3</fullName>
        <ecNumber evidence="3">1.5.1.2</ecNumber>
    </recommendedName>
    <alternativeName>
        <fullName evidence="10">Pyrroline-5-carboxylate reductase-like protein</fullName>
    </alternativeName>
</protein>
<dbReference type="Pfam" id="PF03807">
    <property type="entry name" value="F420_oxidored"/>
    <property type="match status" value="1"/>
</dbReference>
<sequence length="236" mass="25143">MRKLHGSRNIFDIEVAGAHVTKRNIDVVERCKVVFIATKPAVVQSVLQEISQHVTADHLIVSVAAGIKISSLEKDLLHQPRVIRMMPNTACSVQKGATVFSLGMWCKQGDALLLQKLLTPCGFVAEVPESCIDVHTGMSGSGVAYGLVFAEALADGAVKMGMTRDLANKIAAQTLIGAGMMLLESGQHVGLLKDNVVSPGGTTSHGLHQLEKGCFRATVINAVEAATMRSQFLSNQ</sequence>
<evidence type="ECO:0000256" key="6">
    <source>
        <dbReference type="ARBA" id="ARBA00022857"/>
    </source>
</evidence>
<dbReference type="HAMAP" id="MF_01925">
    <property type="entry name" value="P5C_reductase"/>
    <property type="match status" value="1"/>
</dbReference>
<evidence type="ECO:0000256" key="14">
    <source>
        <dbReference type="PIRSR" id="PIRSR000193-1"/>
    </source>
</evidence>
<dbReference type="OMA" id="TRDMAHR"/>
<evidence type="ECO:0000256" key="7">
    <source>
        <dbReference type="ARBA" id="ARBA00023002"/>
    </source>
</evidence>
<evidence type="ECO:0000256" key="10">
    <source>
        <dbReference type="ARBA" id="ARBA00042532"/>
    </source>
</evidence>
<evidence type="ECO:0000256" key="4">
    <source>
        <dbReference type="ARBA" id="ARBA00022605"/>
    </source>
</evidence>
<evidence type="ECO:0000256" key="13">
    <source>
        <dbReference type="ARBA" id="ARBA00049975"/>
    </source>
</evidence>
<name>A0A8C4N4D3_EPTBU</name>
<organism evidence="17 18">
    <name type="scientific">Eptatretus burgeri</name>
    <name type="common">Inshore hagfish</name>
    <dbReference type="NCBI Taxonomy" id="7764"/>
    <lineage>
        <taxon>Eukaryota</taxon>
        <taxon>Metazoa</taxon>
        <taxon>Chordata</taxon>
        <taxon>Craniata</taxon>
        <taxon>Vertebrata</taxon>
        <taxon>Cyclostomata</taxon>
        <taxon>Myxini</taxon>
        <taxon>Myxiniformes</taxon>
        <taxon>Myxinidae</taxon>
        <taxon>Eptatretinae</taxon>
        <taxon>Eptatretus</taxon>
    </lineage>
</organism>
<dbReference type="InterPro" id="IPR008927">
    <property type="entry name" value="6-PGluconate_DH-like_C_sf"/>
</dbReference>
<dbReference type="Pfam" id="PF14748">
    <property type="entry name" value="P5CR_dimer"/>
    <property type="match status" value="1"/>
</dbReference>
<dbReference type="InterPro" id="IPR000304">
    <property type="entry name" value="Pyrroline-COOH_reductase"/>
</dbReference>
<dbReference type="SUPFAM" id="SSF51735">
    <property type="entry name" value="NAD(P)-binding Rossmann-fold domains"/>
    <property type="match status" value="1"/>
</dbReference>
<evidence type="ECO:0000259" key="16">
    <source>
        <dbReference type="Pfam" id="PF14748"/>
    </source>
</evidence>
<keyword evidence="7" id="KW-0560">Oxidoreductase</keyword>
<dbReference type="InterPro" id="IPR036291">
    <property type="entry name" value="NAD(P)-bd_dom_sf"/>
</dbReference>
<comment type="similarity">
    <text evidence="2">Belongs to the pyrroline-5-carboxylate reductase family.</text>
</comment>
<dbReference type="PANTHER" id="PTHR11645:SF0">
    <property type="entry name" value="PYRROLINE-5-CARBOXYLATE REDUCTASE 3"/>
    <property type="match status" value="1"/>
</dbReference>
<evidence type="ECO:0000256" key="12">
    <source>
        <dbReference type="ARBA" id="ARBA00049875"/>
    </source>
</evidence>
<evidence type="ECO:0000256" key="5">
    <source>
        <dbReference type="ARBA" id="ARBA00022650"/>
    </source>
</evidence>
<feature type="binding site" evidence="14">
    <location>
        <position position="24"/>
    </location>
    <ligand>
        <name>NADPH</name>
        <dbReference type="ChEBI" id="CHEBI:57783"/>
    </ligand>
</feature>
<dbReference type="EC" id="1.5.1.2" evidence="3"/>
<evidence type="ECO:0000259" key="15">
    <source>
        <dbReference type="Pfam" id="PF03807"/>
    </source>
</evidence>
<dbReference type="Gene3D" id="3.40.50.720">
    <property type="entry name" value="NAD(P)-binding Rossmann-like Domain"/>
    <property type="match status" value="1"/>
</dbReference>
<comment type="subunit">
    <text evidence="8">Homodecamer; composed of 5 homodimers.</text>
</comment>
<dbReference type="UniPathway" id="UPA00098">
    <property type="reaction ID" value="UER00361"/>
</dbReference>
<comment type="pathway">
    <text evidence="1">Amino-acid biosynthesis; L-proline biosynthesis; L-proline from L-glutamate 5-semialdehyde: step 1/1.</text>
</comment>
<evidence type="ECO:0000256" key="11">
    <source>
        <dbReference type="ARBA" id="ARBA00049867"/>
    </source>
</evidence>
<evidence type="ECO:0000256" key="3">
    <source>
        <dbReference type="ARBA" id="ARBA00012855"/>
    </source>
</evidence>
<feature type="domain" description="Pyrroline-5-carboxylate reductase dimerisation" evidence="16">
    <location>
        <begin position="129"/>
        <end position="231"/>
    </location>
</feature>
<reference evidence="17" key="2">
    <citation type="submission" date="2025-09" db="UniProtKB">
        <authorList>
            <consortium name="Ensembl"/>
        </authorList>
    </citation>
    <scope>IDENTIFICATION</scope>
</reference>
<feature type="domain" description="Pyrroline-5-carboxylate reductase catalytic N-terminal" evidence="15">
    <location>
        <begin position="17"/>
        <end position="66"/>
    </location>
</feature>
<evidence type="ECO:0000256" key="2">
    <source>
        <dbReference type="ARBA" id="ARBA00005525"/>
    </source>
</evidence>
<comment type="catalytic activity">
    <reaction evidence="11">
        <text>L-proline + NADP(+) = (S)-1-pyrroline-5-carboxylate + NADPH + 2 H(+)</text>
        <dbReference type="Rhea" id="RHEA:14109"/>
        <dbReference type="ChEBI" id="CHEBI:15378"/>
        <dbReference type="ChEBI" id="CHEBI:17388"/>
        <dbReference type="ChEBI" id="CHEBI:57783"/>
        <dbReference type="ChEBI" id="CHEBI:58349"/>
        <dbReference type="ChEBI" id="CHEBI:60039"/>
        <dbReference type="EC" id="1.5.1.2"/>
    </reaction>
    <physiologicalReaction direction="right-to-left" evidence="11">
        <dbReference type="Rhea" id="RHEA:14111"/>
    </physiologicalReaction>
</comment>
<evidence type="ECO:0000313" key="18">
    <source>
        <dbReference type="Proteomes" id="UP000694388"/>
    </source>
</evidence>
<evidence type="ECO:0000256" key="1">
    <source>
        <dbReference type="ARBA" id="ARBA00005205"/>
    </source>
</evidence>
<keyword evidence="18" id="KW-1185">Reference proteome</keyword>
<accession>A0A8C4N4D3</accession>
<dbReference type="InterPro" id="IPR028939">
    <property type="entry name" value="P5C_Rdtase_cat_N"/>
</dbReference>
<proteinExistence type="inferred from homology"/>
<dbReference type="GeneTree" id="ENSGT00950000183044"/>
<dbReference type="PIRSF" id="PIRSF000193">
    <property type="entry name" value="Pyrrol-5-carb_rd"/>
    <property type="match status" value="1"/>
</dbReference>
<dbReference type="GO" id="GO:0004735">
    <property type="term" value="F:pyrroline-5-carboxylate reductase activity"/>
    <property type="evidence" value="ECO:0007669"/>
    <property type="project" value="UniProtKB-EC"/>
</dbReference>
<keyword evidence="4" id="KW-0028">Amino-acid biosynthesis</keyword>
<dbReference type="GO" id="GO:0055129">
    <property type="term" value="P:L-proline biosynthetic process"/>
    <property type="evidence" value="ECO:0007669"/>
    <property type="project" value="UniProtKB-UniPathway"/>
</dbReference>
<evidence type="ECO:0000313" key="17">
    <source>
        <dbReference type="Ensembl" id="ENSEBUP00000001467.1"/>
    </source>
</evidence>
<reference evidence="17" key="1">
    <citation type="submission" date="2025-08" db="UniProtKB">
        <authorList>
            <consortium name="Ensembl"/>
        </authorList>
    </citation>
    <scope>IDENTIFICATION</scope>
</reference>
<keyword evidence="6 14" id="KW-0521">NADP</keyword>
<comment type="function">
    <text evidence="13">Oxidoreductase that catalyzes the last step in proline biosynthesis, which corresponds to the reduction of pyrroline-5-carboxylate (P5C) to L-proline using NAD(P)H. Proline is synthesized from either glutamate or ornithine; both are converted to P5C, and then to proline via pyrroline-5-carboxylate reductases (PYCRs). PYCR3 is exclusively linked to the biosynthesis of proline from ornithine.</text>
</comment>